<dbReference type="EMBL" id="CATNWA010014144">
    <property type="protein sequence ID" value="CAI9568055.1"/>
    <property type="molecule type" value="Genomic_DNA"/>
</dbReference>
<sequence length="82" mass="9340">MYINSRTGAVQEWVAVHKWHPHLQLVCAPRGHSGTPIAAHCVPCPQWNTDRCMRPLCEVPIHVITDWPISDYMNSSKQDFSS</sequence>
<keyword evidence="2" id="KW-1185">Reference proteome</keyword>
<comment type="caution">
    <text evidence="1">The sequence shown here is derived from an EMBL/GenBank/DDBJ whole genome shotgun (WGS) entry which is preliminary data.</text>
</comment>
<dbReference type="Proteomes" id="UP001162483">
    <property type="component" value="Unassembled WGS sequence"/>
</dbReference>
<evidence type="ECO:0000313" key="1">
    <source>
        <dbReference type="EMBL" id="CAI9568055.1"/>
    </source>
</evidence>
<gene>
    <name evidence="1" type="ORF">SPARVUS_LOCUS6641020</name>
</gene>
<evidence type="ECO:0000313" key="2">
    <source>
        <dbReference type="Proteomes" id="UP001162483"/>
    </source>
</evidence>
<reference evidence="1" key="1">
    <citation type="submission" date="2023-05" db="EMBL/GenBank/DDBJ databases">
        <authorList>
            <person name="Stuckert A."/>
        </authorList>
    </citation>
    <scope>NUCLEOTIDE SEQUENCE</scope>
</reference>
<accession>A0ABN9D693</accession>
<organism evidence="1 2">
    <name type="scientific">Staurois parvus</name>
    <dbReference type="NCBI Taxonomy" id="386267"/>
    <lineage>
        <taxon>Eukaryota</taxon>
        <taxon>Metazoa</taxon>
        <taxon>Chordata</taxon>
        <taxon>Craniata</taxon>
        <taxon>Vertebrata</taxon>
        <taxon>Euteleostomi</taxon>
        <taxon>Amphibia</taxon>
        <taxon>Batrachia</taxon>
        <taxon>Anura</taxon>
        <taxon>Neobatrachia</taxon>
        <taxon>Ranoidea</taxon>
        <taxon>Ranidae</taxon>
        <taxon>Staurois</taxon>
    </lineage>
</organism>
<name>A0ABN9D693_9NEOB</name>
<protein>
    <submittedName>
        <fullName evidence="1">Uncharacterized protein</fullName>
    </submittedName>
</protein>
<proteinExistence type="predicted"/>